<dbReference type="InterPro" id="IPR041539">
    <property type="entry name" value="CxC5"/>
</dbReference>
<proteinExistence type="predicted"/>
<evidence type="ECO:0000259" key="2">
    <source>
        <dbReference type="Pfam" id="PF18721"/>
    </source>
</evidence>
<feature type="domain" description="CxC5 like cysteine cluster associated with KDZ" evidence="1">
    <location>
        <begin position="10"/>
        <end position="52"/>
    </location>
</feature>
<dbReference type="EMBL" id="JACAZE010000004">
    <property type="protein sequence ID" value="KAF7318188.1"/>
    <property type="molecule type" value="Genomic_DNA"/>
</dbReference>
<accession>A0A8H6TI80</accession>
<dbReference type="OrthoDB" id="2639189at2759"/>
<dbReference type="Pfam" id="PF18721">
    <property type="entry name" value="CxC6"/>
    <property type="match status" value="1"/>
</dbReference>
<evidence type="ECO:0008006" key="5">
    <source>
        <dbReference type="Google" id="ProtNLM"/>
    </source>
</evidence>
<dbReference type="AlphaFoldDB" id="A0A8H6TI80"/>
<keyword evidence="4" id="KW-1185">Reference proteome</keyword>
<organism evidence="3 4">
    <name type="scientific">Mycena chlorophos</name>
    <name type="common">Agaric fungus</name>
    <name type="synonym">Agaricus chlorophos</name>
    <dbReference type="NCBI Taxonomy" id="658473"/>
    <lineage>
        <taxon>Eukaryota</taxon>
        <taxon>Fungi</taxon>
        <taxon>Dikarya</taxon>
        <taxon>Basidiomycota</taxon>
        <taxon>Agaricomycotina</taxon>
        <taxon>Agaricomycetes</taxon>
        <taxon>Agaricomycetidae</taxon>
        <taxon>Agaricales</taxon>
        <taxon>Marasmiineae</taxon>
        <taxon>Mycenaceae</taxon>
        <taxon>Mycena</taxon>
    </lineage>
</organism>
<evidence type="ECO:0000313" key="4">
    <source>
        <dbReference type="Proteomes" id="UP000613580"/>
    </source>
</evidence>
<dbReference type="InterPro" id="IPR040898">
    <property type="entry name" value="CxC6"/>
</dbReference>
<feature type="domain" description="CxC6 like cysteine cluster associated with KDZ" evidence="2">
    <location>
        <begin position="156"/>
        <end position="220"/>
    </location>
</feature>
<gene>
    <name evidence="3" type="ORF">HMN09_00327000</name>
</gene>
<dbReference type="Proteomes" id="UP000613580">
    <property type="component" value="Unassembled WGS sequence"/>
</dbReference>
<comment type="caution">
    <text evidence="3">The sequence shown here is derived from an EMBL/GenBank/DDBJ whole genome shotgun (WGS) entry which is preliminary data.</text>
</comment>
<reference evidence="3" key="1">
    <citation type="submission" date="2020-05" db="EMBL/GenBank/DDBJ databases">
        <title>Mycena genomes resolve the evolution of fungal bioluminescence.</title>
        <authorList>
            <person name="Tsai I.J."/>
        </authorList>
    </citation>
    <scope>NUCLEOTIDE SEQUENCE</scope>
    <source>
        <strain evidence="3">110903Hualien_Pintung</strain>
    </source>
</reference>
<name>A0A8H6TI80_MYCCL</name>
<evidence type="ECO:0000313" key="3">
    <source>
        <dbReference type="EMBL" id="KAF7318188.1"/>
    </source>
</evidence>
<dbReference type="Pfam" id="PF18718">
    <property type="entry name" value="CxC5"/>
    <property type="match status" value="1"/>
</dbReference>
<protein>
    <recommendedName>
        <fullName evidence="5">CxC6 like cysteine cluster associated with KDZ domain-containing protein</fullName>
    </recommendedName>
</protein>
<sequence>MTAIALTTPNISKYIQIGEHQFAEYKLIAHWIGLQLTSWVSFTNCARSYDLSLSGAQEQAWEKLGWQFGWLLTPNHIFDAFITLTLLQYHNRRGTTLVVPHTGAQEDRFVDEMRRRNREVVKFGHENTVRHRCDKCTLRRWKDPETGHERDVQAVVGDGISMGHPCCAKSHCMKDLSNNRDRYCPSHQDEDKLCAIIGCDAPRIPPTKTCAESDHIEMERLHTLRGTSVFTLRGRLEKHRVSHPDEISDDEEAVPAADNDEWFTVNANPTAVLLVKMILRRSNPLLPLHLPSPLHQTHPCEASKTQPGIGRYKAQFGRRRTHNEFMLSFPCSLIAGRGTMHTAEATSNALKCGQQVFSVPGARKPNFFIYDTNCDAKQQVENNKTGLWKWWADVKMPVDVFHFFHKHSIEHVFCQKWCNPAMFPELLVDGDKWFFNSSVAEQNNVWFGGYHSMCREMTAVRYNFFLDEMIRLRNLQTLAKLEASGANPGFF</sequence>
<evidence type="ECO:0000259" key="1">
    <source>
        <dbReference type="Pfam" id="PF18718"/>
    </source>
</evidence>